<dbReference type="AlphaFoldDB" id="B3GTB0"/>
<reference evidence="2" key="1">
    <citation type="submission" date="2008-05" db="EMBL/GenBank/DDBJ databases">
        <title>Analysis of gene associated with cytoplasmic male sterility in cabbage.</title>
        <authorList>
            <person name="Xu Z."/>
        </authorList>
    </citation>
    <scope>NUCLEOTIDE SEQUENCE</scope>
</reference>
<keyword evidence="2" id="KW-0496">Mitochondrion</keyword>
<geneLocation type="mitochondrion" evidence="2"/>
<organism evidence="2">
    <name type="scientific">Brassica oleracea var. capitata</name>
    <name type="common">Cabbage</name>
    <dbReference type="NCBI Taxonomy" id="3716"/>
    <lineage>
        <taxon>Eukaryota</taxon>
        <taxon>Viridiplantae</taxon>
        <taxon>Streptophyta</taxon>
        <taxon>Embryophyta</taxon>
        <taxon>Tracheophyta</taxon>
        <taxon>Spermatophyta</taxon>
        <taxon>Magnoliopsida</taxon>
        <taxon>eudicotyledons</taxon>
        <taxon>Gunneridae</taxon>
        <taxon>Pentapetalae</taxon>
        <taxon>rosids</taxon>
        <taxon>malvids</taxon>
        <taxon>Brassicales</taxon>
        <taxon>Brassicaceae</taxon>
        <taxon>Brassiceae</taxon>
        <taxon>Brassica</taxon>
    </lineage>
</organism>
<keyword evidence="1" id="KW-0472">Membrane</keyword>
<evidence type="ECO:0000313" key="2">
    <source>
        <dbReference type="EMBL" id="ACE00235.1"/>
    </source>
</evidence>
<protein>
    <submittedName>
        <fullName evidence="2">Cytoplasmic male sterility protein 60</fullName>
    </submittedName>
</protein>
<feature type="transmembrane region" description="Helical" evidence="1">
    <location>
        <begin position="41"/>
        <end position="62"/>
    </location>
</feature>
<evidence type="ECO:0000256" key="1">
    <source>
        <dbReference type="SAM" id="Phobius"/>
    </source>
</evidence>
<proteinExistence type="predicted"/>
<dbReference type="EMBL" id="EU760643">
    <property type="protein sequence ID" value="ACE00235.1"/>
    <property type="molecule type" value="Genomic_DNA"/>
</dbReference>
<accession>B3GTB0</accession>
<keyword evidence="1" id="KW-0812">Transmembrane</keyword>
<keyword evidence="1" id="KW-1133">Transmembrane helix</keyword>
<sequence>MRFCFFLYFCQSNWVHKALFSRSIFHLFFFLFPLYFPFPLFFFLFPLYFPFPLFFFLFPLYFPFNDR</sequence>
<name>B3GTB0_BRAOC</name>